<dbReference type="RefSeq" id="WP_181119971.1">
    <property type="nucleotide sequence ID" value="NZ_JAAMRD010000004.1"/>
</dbReference>
<dbReference type="Proteomes" id="UP001138621">
    <property type="component" value="Unassembled WGS sequence"/>
</dbReference>
<proteinExistence type="predicted"/>
<organism evidence="1 2">
    <name type="scientific">Stutzerimonas stutzeri</name>
    <name type="common">Pseudomonas stutzeri</name>
    <dbReference type="NCBI Taxonomy" id="316"/>
    <lineage>
        <taxon>Bacteria</taxon>
        <taxon>Pseudomonadati</taxon>
        <taxon>Pseudomonadota</taxon>
        <taxon>Gammaproteobacteria</taxon>
        <taxon>Pseudomonadales</taxon>
        <taxon>Pseudomonadaceae</taxon>
        <taxon>Stutzerimonas</taxon>
    </lineage>
</organism>
<dbReference type="AlphaFoldDB" id="A0AA40RQI5"/>
<reference evidence="1" key="1">
    <citation type="submission" date="2020-02" db="EMBL/GenBank/DDBJ databases">
        <title>Synteny-based analysis reveals conserved mechanism for high triclosan tolerance in Pseudomonas, as well as instances of horizontal transfer.</title>
        <authorList>
            <person name="Mcfarland A.G."/>
            <person name="Bertucci H.K."/>
            <person name="Litmann E."/>
            <person name="Shen J."/>
            <person name="Huttenhower C."/>
            <person name="Hartmann E.M."/>
        </authorList>
    </citation>
    <scope>NUCLEOTIDE SEQUENCE</scope>
    <source>
        <strain evidence="1">109A1</strain>
    </source>
</reference>
<sequence length="99" mass="11265">MKTSKLLQSTLRAFHLDNPDATWEELREHLRAIAEDILATPTEWERLEDQALLYADWQADLHAITRTGSLTVPQAKAAILGESPRVLWRPFRLSQAAMA</sequence>
<accession>A0AA40RQI5</accession>
<protein>
    <submittedName>
        <fullName evidence="1">Uncharacterized protein</fullName>
    </submittedName>
</protein>
<gene>
    <name evidence="1" type="ORF">G7024_06085</name>
</gene>
<comment type="caution">
    <text evidence="1">The sequence shown here is derived from an EMBL/GenBank/DDBJ whole genome shotgun (WGS) entry which is preliminary data.</text>
</comment>
<evidence type="ECO:0000313" key="1">
    <source>
        <dbReference type="EMBL" id="MBA1303974.1"/>
    </source>
</evidence>
<name>A0AA40RQI5_STUST</name>
<dbReference type="EMBL" id="JAAMRD010000004">
    <property type="protein sequence ID" value="MBA1303974.1"/>
    <property type="molecule type" value="Genomic_DNA"/>
</dbReference>
<evidence type="ECO:0000313" key="2">
    <source>
        <dbReference type="Proteomes" id="UP001138621"/>
    </source>
</evidence>